<dbReference type="Proteomes" id="UP001589613">
    <property type="component" value="Unassembled WGS sequence"/>
</dbReference>
<sequence>MTAQVGPGGRGGDEPVPAPPDDEDAQVLDLLSRSRIELVGRLVEASNLTLLVDLCDDDGRPTGHQAVYKPDRGARPLADFPPGTLARREVAAYLVSRAGGWDVVPPTLLRDGPLGPGSVQAWVEQDAGRRADPSAGLVEVLPADVDDPAWMPVVQGEDQTGRPVVVAHADRADLRAVAVLDVVLNNADRKAAHLTVDVHGRLRGFDHGLTLHADDKLRTVLWGWAGQALDGTDRAHLERLVAALDEGTGVERLLAEDEVGALRARVVALLAAGHLPAPPVTRYPLPWPLW</sequence>
<reference evidence="2 3" key="1">
    <citation type="submission" date="2024-09" db="EMBL/GenBank/DDBJ databases">
        <authorList>
            <person name="Sun Q."/>
            <person name="Mori K."/>
        </authorList>
    </citation>
    <scope>NUCLEOTIDE SEQUENCE [LARGE SCALE GENOMIC DNA]</scope>
    <source>
        <strain evidence="2 3">JCM 12763</strain>
    </source>
</reference>
<dbReference type="InterPro" id="IPR022292">
    <property type="entry name" value="CHP03843"/>
</dbReference>
<name>A0ABV5V4I1_9MICO</name>
<dbReference type="RefSeq" id="WP_083664021.1">
    <property type="nucleotide sequence ID" value="NZ_JBHMAX010000021.1"/>
</dbReference>
<dbReference type="NCBIfam" id="TIGR03843">
    <property type="entry name" value="SCO1664 family protein"/>
    <property type="match status" value="1"/>
</dbReference>
<feature type="region of interest" description="Disordered" evidence="1">
    <location>
        <begin position="1"/>
        <end position="24"/>
    </location>
</feature>
<evidence type="ECO:0000313" key="2">
    <source>
        <dbReference type="EMBL" id="MFB9732701.1"/>
    </source>
</evidence>
<gene>
    <name evidence="2" type="ORF">ACFFN0_11680</name>
</gene>
<evidence type="ECO:0000313" key="3">
    <source>
        <dbReference type="Proteomes" id="UP001589613"/>
    </source>
</evidence>
<dbReference type="EMBL" id="JBHMAX010000021">
    <property type="protein sequence ID" value="MFB9732701.1"/>
    <property type="molecule type" value="Genomic_DNA"/>
</dbReference>
<organism evidence="2 3">
    <name type="scientific">Ornithinimicrobium kibberense</name>
    <dbReference type="NCBI Taxonomy" id="282060"/>
    <lineage>
        <taxon>Bacteria</taxon>
        <taxon>Bacillati</taxon>
        <taxon>Actinomycetota</taxon>
        <taxon>Actinomycetes</taxon>
        <taxon>Micrococcales</taxon>
        <taxon>Ornithinimicrobiaceae</taxon>
        <taxon>Ornithinimicrobium</taxon>
    </lineage>
</organism>
<evidence type="ECO:0000256" key="1">
    <source>
        <dbReference type="SAM" id="MobiDB-lite"/>
    </source>
</evidence>
<keyword evidence="3" id="KW-1185">Reference proteome</keyword>
<accession>A0ABV5V4I1</accession>
<proteinExistence type="predicted"/>
<comment type="caution">
    <text evidence="2">The sequence shown here is derived from an EMBL/GenBank/DDBJ whole genome shotgun (WGS) entry which is preliminary data.</text>
</comment>
<protein>
    <submittedName>
        <fullName evidence="2">SCO1664 family protein</fullName>
    </submittedName>
</protein>
<feature type="compositionally biased region" description="Gly residues" evidence="1">
    <location>
        <begin position="1"/>
        <end position="10"/>
    </location>
</feature>